<gene>
    <name evidence="1" type="ORF">PFLCHA0_c32490</name>
</gene>
<protein>
    <submittedName>
        <fullName evidence="1">Uncharacterized protein</fullName>
    </submittedName>
</protein>
<dbReference type="HOGENOM" id="CLU_3204163_0_0_6"/>
<name>A0A2C9EN51_PSEPH</name>
<dbReference type="KEGG" id="pprc:PFLCHA0_c32490"/>
<sequence>MRRWRLARHAQQGFTVAVRVPDRINPRPCAPFTEPLPQVQPGAIR</sequence>
<accession>A0A2C9EN51</accession>
<evidence type="ECO:0000313" key="1">
    <source>
        <dbReference type="EMBL" id="AGL85019.1"/>
    </source>
</evidence>
<evidence type="ECO:0000313" key="2">
    <source>
        <dbReference type="Proteomes" id="UP000013940"/>
    </source>
</evidence>
<reference evidence="2" key="1">
    <citation type="journal article" date="2014" name="Genome Announc.">
        <title>Full-genome sequence of the plant growth-promoting bacterium Pseudomonas protegens CHA0.</title>
        <authorList>
            <person name="Jousset A."/>
            <person name="Schuldes J."/>
            <person name="Keel C."/>
            <person name="Maurhofer M."/>
            <person name="Daniel R."/>
            <person name="Scheu S."/>
            <person name="Thuermer A."/>
        </authorList>
    </citation>
    <scope>NUCLEOTIDE SEQUENCE [LARGE SCALE GENOMIC DNA]</scope>
    <source>
        <strain evidence="2">DSM 19095 / LMG 27888 / CFBP 6595 / CHA0</strain>
    </source>
</reference>
<dbReference type="AlphaFoldDB" id="A0A2C9EN51"/>
<dbReference type="EMBL" id="CP003190">
    <property type="protein sequence ID" value="AGL85019.1"/>
    <property type="molecule type" value="Genomic_DNA"/>
</dbReference>
<proteinExistence type="predicted"/>
<organism evidence="1 2">
    <name type="scientific">Pseudomonas protegens (strain DSM 19095 / LMG 27888 / CFBP 6595 / CHA0)</name>
    <dbReference type="NCBI Taxonomy" id="1124983"/>
    <lineage>
        <taxon>Bacteria</taxon>
        <taxon>Pseudomonadati</taxon>
        <taxon>Pseudomonadota</taxon>
        <taxon>Gammaproteobacteria</taxon>
        <taxon>Pseudomonadales</taxon>
        <taxon>Pseudomonadaceae</taxon>
        <taxon>Pseudomonas</taxon>
    </lineage>
</organism>
<dbReference type="Proteomes" id="UP000013940">
    <property type="component" value="Chromosome"/>
</dbReference>